<evidence type="ECO:0000256" key="5">
    <source>
        <dbReference type="ARBA" id="ARBA00022982"/>
    </source>
</evidence>
<dbReference type="AlphaFoldDB" id="U4K3G4"/>
<keyword evidence="11" id="KW-1185">Reference proteome</keyword>
<keyword evidence="5" id="KW-0249">Electron transport</keyword>
<reference evidence="10 11" key="1">
    <citation type="journal article" date="2013" name="ISME J.">
        <title>Comparative genomics of pathogenic lineages of Vibrio nigripulchritudo identifies virulence-associated traits.</title>
        <authorList>
            <person name="Goudenege D."/>
            <person name="Labreuche Y."/>
            <person name="Krin E."/>
            <person name="Ansquer D."/>
            <person name="Mangenot S."/>
            <person name="Calteau A."/>
            <person name="Medigue C."/>
            <person name="Mazel D."/>
            <person name="Polz M.F."/>
            <person name="Le Roux F."/>
        </authorList>
    </citation>
    <scope>NUCLEOTIDE SEQUENCE [LARGE SCALE GENOMIC DNA]</scope>
    <source>
        <strain evidence="11">SnF1</strain>
    </source>
</reference>
<dbReference type="STRING" id="28173.VIBNI_A0955"/>
<evidence type="ECO:0000256" key="1">
    <source>
        <dbReference type="ARBA" id="ARBA00007557"/>
    </source>
</evidence>
<dbReference type="GO" id="GO:0009055">
    <property type="term" value="F:electron transfer activity"/>
    <property type="evidence" value="ECO:0007669"/>
    <property type="project" value="InterPro"/>
</dbReference>
<dbReference type="PATRIC" id="fig|1260221.3.peg.916"/>
<evidence type="ECO:0000313" key="11">
    <source>
        <dbReference type="Proteomes" id="UP000016895"/>
    </source>
</evidence>
<dbReference type="KEGG" id="vni:VIBNI_A0955"/>
<dbReference type="InterPro" id="IPR000049">
    <property type="entry name" value="ET-Flavoprotein_bsu_CS"/>
</dbReference>
<dbReference type="Gene3D" id="3.40.50.620">
    <property type="entry name" value="HUPs"/>
    <property type="match status" value="1"/>
</dbReference>
<evidence type="ECO:0000256" key="3">
    <source>
        <dbReference type="ARBA" id="ARBA00016797"/>
    </source>
</evidence>
<comment type="similarity">
    <text evidence="1">Belongs to the ETF beta-subunit/FixA family.</text>
</comment>
<evidence type="ECO:0000256" key="4">
    <source>
        <dbReference type="ARBA" id="ARBA00022448"/>
    </source>
</evidence>
<comment type="subunit">
    <text evidence="2">Heterodimer of an alpha and a beta subunit.</text>
</comment>
<dbReference type="GO" id="GO:0009063">
    <property type="term" value="P:amino acid catabolic process"/>
    <property type="evidence" value="ECO:0007669"/>
    <property type="project" value="TreeGrafter"/>
</dbReference>
<dbReference type="InterPro" id="IPR012255">
    <property type="entry name" value="ETF_b"/>
</dbReference>
<comment type="cofactor">
    <cofactor evidence="8">
        <name>AMP</name>
        <dbReference type="ChEBI" id="CHEBI:456215"/>
    </cofactor>
</comment>
<feature type="domain" description="Electron transfer flavoprotein alpha/beta-subunit N-terminal" evidence="9">
    <location>
        <begin position="23"/>
        <end position="219"/>
    </location>
</feature>
<evidence type="ECO:0000259" key="9">
    <source>
        <dbReference type="SMART" id="SM00893"/>
    </source>
</evidence>
<dbReference type="OrthoDB" id="9781325at2"/>
<evidence type="ECO:0000313" key="10">
    <source>
        <dbReference type="EMBL" id="CCO57111.1"/>
    </source>
</evidence>
<dbReference type="FunFam" id="3.40.50.620:FF:000011">
    <property type="entry name" value="Electron transfer flavoprotein subunit beta"/>
    <property type="match status" value="1"/>
</dbReference>
<sequence>MKIIVGIKRVLDHNVRVRIQSDQSDVDLTNSKMTINPFCEIAVEEAVRLKESQMAKEVVVVSIGPSACHEQLRSALSIGADRAIHVATSNYPHPLSVAKILARISENENADLILLGKQSIDTDNNQVGQMLAGLLGIGQATFASKLFFDGKPNTDSNNGPLFVTREVDGGLQTVALKLPALVTTDLRLNTPRYVRLPDIVKAKRKPLEIHTPESLGIKVREHSLLIKVEPPEIRAGGVRVSNVDELIYKLKSEAKVI</sequence>
<dbReference type="InterPro" id="IPR033948">
    <property type="entry name" value="ETF_beta_N"/>
</dbReference>
<dbReference type="SUPFAM" id="SSF52402">
    <property type="entry name" value="Adenine nucleotide alpha hydrolases-like"/>
    <property type="match status" value="1"/>
</dbReference>
<comment type="function">
    <text evidence="6">The electron transfer flavoprotein serves as a specific electron acceptor for other dehydrogenases. It transfers the electrons to the main respiratory chain via ETF-ubiquinone oxidoreductase (ETF dehydrogenase).</text>
</comment>
<dbReference type="PANTHER" id="PTHR21294:SF8">
    <property type="entry name" value="ELECTRON TRANSFER FLAVOPROTEIN SUBUNIT BETA"/>
    <property type="match status" value="1"/>
</dbReference>
<dbReference type="Proteomes" id="UP000016895">
    <property type="component" value="Chromosome 1"/>
</dbReference>
<dbReference type="InterPro" id="IPR014729">
    <property type="entry name" value="Rossmann-like_a/b/a_fold"/>
</dbReference>
<dbReference type="Pfam" id="PF01012">
    <property type="entry name" value="ETF"/>
    <property type="match status" value="1"/>
</dbReference>
<gene>
    <name evidence="10" type="primary">etfB</name>
    <name evidence="10" type="ORF">VIBNI_A0955</name>
</gene>
<evidence type="ECO:0000256" key="8">
    <source>
        <dbReference type="ARBA" id="ARBA00049933"/>
    </source>
</evidence>
<protein>
    <recommendedName>
        <fullName evidence="3">Electron transfer flavoprotein subunit beta</fullName>
    </recommendedName>
    <alternativeName>
        <fullName evidence="7">Electron transfer flavoprotein small subunit</fullName>
    </alternativeName>
</protein>
<dbReference type="CDD" id="cd01714">
    <property type="entry name" value="ETF_beta"/>
    <property type="match status" value="1"/>
</dbReference>
<evidence type="ECO:0000256" key="6">
    <source>
        <dbReference type="ARBA" id="ARBA00025649"/>
    </source>
</evidence>
<name>U4K3G4_9VIBR</name>
<evidence type="ECO:0000256" key="7">
    <source>
        <dbReference type="ARBA" id="ARBA00042002"/>
    </source>
</evidence>
<dbReference type="EMBL" id="FO203526">
    <property type="protein sequence ID" value="CCO57111.1"/>
    <property type="molecule type" value="Genomic_DNA"/>
</dbReference>
<proteinExistence type="inferred from homology"/>
<dbReference type="RefSeq" id="WP_022550119.1">
    <property type="nucleotide sequence ID" value="NC_022528.1"/>
</dbReference>
<dbReference type="InterPro" id="IPR014730">
    <property type="entry name" value="ETF_a/b_N"/>
</dbReference>
<evidence type="ECO:0000256" key="2">
    <source>
        <dbReference type="ARBA" id="ARBA00011355"/>
    </source>
</evidence>
<dbReference type="PIRSF" id="PIRSF000090">
    <property type="entry name" value="Beta-ETF"/>
    <property type="match status" value="1"/>
</dbReference>
<accession>U4K3G4</accession>
<dbReference type="PROSITE" id="PS01065">
    <property type="entry name" value="ETF_BETA"/>
    <property type="match status" value="1"/>
</dbReference>
<dbReference type="PANTHER" id="PTHR21294">
    <property type="entry name" value="ELECTRON TRANSFER FLAVOPROTEIN BETA-SUBUNIT"/>
    <property type="match status" value="1"/>
</dbReference>
<dbReference type="SMART" id="SM00893">
    <property type="entry name" value="ETF"/>
    <property type="match status" value="1"/>
</dbReference>
<keyword evidence="4" id="KW-0813">Transport</keyword>
<dbReference type="GO" id="GO:0033539">
    <property type="term" value="P:fatty acid beta-oxidation using acyl-CoA dehydrogenase"/>
    <property type="evidence" value="ECO:0007669"/>
    <property type="project" value="TreeGrafter"/>
</dbReference>
<organism evidence="10 11">
    <name type="scientific">Vibrio nigripulchritudo</name>
    <dbReference type="NCBI Taxonomy" id="28173"/>
    <lineage>
        <taxon>Bacteria</taxon>
        <taxon>Pseudomonadati</taxon>
        <taxon>Pseudomonadota</taxon>
        <taxon>Gammaproteobacteria</taxon>
        <taxon>Vibrionales</taxon>
        <taxon>Vibrionaceae</taxon>
        <taxon>Vibrio</taxon>
    </lineage>
</organism>